<comment type="caution">
    <text evidence="2">The sequence shown here is derived from an EMBL/GenBank/DDBJ whole genome shotgun (WGS) entry which is preliminary data.</text>
</comment>
<feature type="compositionally biased region" description="Pro residues" evidence="1">
    <location>
        <begin position="460"/>
        <end position="473"/>
    </location>
</feature>
<dbReference type="Proteomes" id="UP000799536">
    <property type="component" value="Unassembled WGS sequence"/>
</dbReference>
<feature type="region of interest" description="Disordered" evidence="1">
    <location>
        <begin position="205"/>
        <end position="254"/>
    </location>
</feature>
<feature type="compositionally biased region" description="Polar residues" evidence="1">
    <location>
        <begin position="139"/>
        <end position="152"/>
    </location>
</feature>
<feature type="compositionally biased region" description="Low complexity" evidence="1">
    <location>
        <begin position="40"/>
        <end position="57"/>
    </location>
</feature>
<dbReference type="EMBL" id="ML994120">
    <property type="protein sequence ID" value="KAF2198762.1"/>
    <property type="molecule type" value="Genomic_DNA"/>
</dbReference>
<feature type="compositionally biased region" description="Polar residues" evidence="1">
    <location>
        <begin position="421"/>
        <end position="434"/>
    </location>
</feature>
<dbReference type="AlphaFoldDB" id="A0A9P4JL84"/>
<feature type="compositionally biased region" description="Polar residues" evidence="1">
    <location>
        <begin position="72"/>
        <end position="86"/>
    </location>
</feature>
<evidence type="ECO:0000313" key="3">
    <source>
        <dbReference type="Proteomes" id="UP000799536"/>
    </source>
</evidence>
<evidence type="ECO:0000256" key="1">
    <source>
        <dbReference type="SAM" id="MobiDB-lite"/>
    </source>
</evidence>
<sequence length="518" mass="55075">MTSLEQSASGKKSTAQPQQITAAVPTPVTAWEFSNLPPYSDTSSANSSISDPADSSTGEVNQGPSCQAPVADSSTGEANQDTSGVTLSAAPSIIADSQDPSGDVPPEVSYTPQRSLSPAHALQPRRRLGSVSAHEVGGYSNSDNVATAAGSSTDEEQRIQSRYQDTASRYQGGLRGRYNTYGQGGDGTSPFVRLTQNPLIRQRIRQPTQAPAQPQAQEPTYRASPYERSGFRDVPSPLSGGSAPRTGQSLFGQTRLTTLENWSPFERRSDQYVPEVPPTSKIPNQLVLSGLPPAIDTDRKPQHISCVAKGPSAPAGPSNESAPRRHYQVSNSPSPYDTPNAHPQDSMPFSLQDPSPIPPPLPSTTPSGTNVTKLAPNLSRTSDDTARCGPPESPVSDSQSTPTLRFLSGGHDTSPEIPGSENKSQGANPACNQPFNPPSKCVYQQLRDQPQHPPSDKPLAPLPSAPSPLPPGPSGTVLGADSFGNPPPRIPVPAERPQRRRHRLLRRLGCPFGIFQFY</sequence>
<accession>A0A9P4JL84</accession>
<feature type="compositionally biased region" description="Polar residues" evidence="1">
    <location>
        <begin position="160"/>
        <end position="169"/>
    </location>
</feature>
<evidence type="ECO:0000313" key="2">
    <source>
        <dbReference type="EMBL" id="KAF2198762.1"/>
    </source>
</evidence>
<keyword evidence="3" id="KW-1185">Reference proteome</keyword>
<feature type="compositionally biased region" description="Polar residues" evidence="1">
    <location>
        <begin position="328"/>
        <end position="353"/>
    </location>
</feature>
<reference evidence="2" key="1">
    <citation type="journal article" date="2020" name="Stud. Mycol.">
        <title>101 Dothideomycetes genomes: a test case for predicting lifestyles and emergence of pathogens.</title>
        <authorList>
            <person name="Haridas S."/>
            <person name="Albert R."/>
            <person name="Binder M."/>
            <person name="Bloem J."/>
            <person name="Labutti K."/>
            <person name="Salamov A."/>
            <person name="Andreopoulos B."/>
            <person name="Baker S."/>
            <person name="Barry K."/>
            <person name="Bills G."/>
            <person name="Bluhm B."/>
            <person name="Cannon C."/>
            <person name="Castanera R."/>
            <person name="Culley D."/>
            <person name="Daum C."/>
            <person name="Ezra D."/>
            <person name="Gonzalez J."/>
            <person name="Henrissat B."/>
            <person name="Kuo A."/>
            <person name="Liang C."/>
            <person name="Lipzen A."/>
            <person name="Lutzoni F."/>
            <person name="Magnuson J."/>
            <person name="Mondo S."/>
            <person name="Nolan M."/>
            <person name="Ohm R."/>
            <person name="Pangilinan J."/>
            <person name="Park H.-J."/>
            <person name="Ramirez L."/>
            <person name="Alfaro M."/>
            <person name="Sun H."/>
            <person name="Tritt A."/>
            <person name="Yoshinaga Y."/>
            <person name="Zwiers L.-H."/>
            <person name="Turgeon B."/>
            <person name="Goodwin S."/>
            <person name="Spatafora J."/>
            <person name="Crous P."/>
            <person name="Grigoriev I."/>
        </authorList>
    </citation>
    <scope>NUCLEOTIDE SEQUENCE</scope>
    <source>
        <strain evidence="2">ATCC 74209</strain>
    </source>
</reference>
<protein>
    <submittedName>
        <fullName evidence="2">Uncharacterized protein</fullName>
    </submittedName>
</protein>
<feature type="compositionally biased region" description="Polar residues" evidence="1">
    <location>
        <begin position="245"/>
        <end position="254"/>
    </location>
</feature>
<proteinExistence type="predicted"/>
<name>A0A9P4JL84_9PLEO</name>
<feature type="compositionally biased region" description="Low complexity" evidence="1">
    <location>
        <begin position="205"/>
        <end position="217"/>
    </location>
</feature>
<gene>
    <name evidence="2" type="ORF">GQ43DRAFT_144900</name>
</gene>
<feature type="compositionally biased region" description="Polar residues" evidence="1">
    <location>
        <begin position="1"/>
        <end position="21"/>
    </location>
</feature>
<organism evidence="2 3">
    <name type="scientific">Delitschia confertaspora ATCC 74209</name>
    <dbReference type="NCBI Taxonomy" id="1513339"/>
    <lineage>
        <taxon>Eukaryota</taxon>
        <taxon>Fungi</taxon>
        <taxon>Dikarya</taxon>
        <taxon>Ascomycota</taxon>
        <taxon>Pezizomycotina</taxon>
        <taxon>Dothideomycetes</taxon>
        <taxon>Pleosporomycetidae</taxon>
        <taxon>Pleosporales</taxon>
        <taxon>Delitschiaceae</taxon>
        <taxon>Delitschia</taxon>
    </lineage>
</organism>
<feature type="region of interest" description="Disordered" evidence="1">
    <location>
        <begin position="1"/>
        <end position="191"/>
    </location>
</feature>
<feature type="region of interest" description="Disordered" evidence="1">
    <location>
        <begin position="304"/>
        <end position="500"/>
    </location>
</feature>